<dbReference type="Proteomes" id="UP000015105">
    <property type="component" value="Chromosome 4D"/>
</dbReference>
<evidence type="ECO:0000313" key="12">
    <source>
        <dbReference type="EnsemblPlants" id="AET4Gv20504100.2"/>
    </source>
</evidence>
<protein>
    <recommendedName>
        <fullName evidence="14">Mitochondrial succinate-fumarate transporter 1</fullName>
    </recommendedName>
</protein>
<evidence type="ECO:0000256" key="5">
    <source>
        <dbReference type="ARBA" id="ARBA00022737"/>
    </source>
</evidence>
<dbReference type="FunFam" id="1.50.40.10:FF:000082">
    <property type="entry name" value="Mitochondrial succinate-fumarate transporter 1"/>
    <property type="match status" value="1"/>
</dbReference>
<dbReference type="GO" id="GO:0015746">
    <property type="term" value="P:citrate transport"/>
    <property type="evidence" value="ECO:0007669"/>
    <property type="project" value="EnsemblPlants"/>
</dbReference>
<dbReference type="Pfam" id="PF00153">
    <property type="entry name" value="Mito_carr"/>
    <property type="match status" value="3"/>
</dbReference>
<dbReference type="InterPro" id="IPR049563">
    <property type="entry name" value="TXTP-like"/>
</dbReference>
<reference evidence="12" key="4">
    <citation type="submission" date="2019-03" db="UniProtKB">
        <authorList>
            <consortium name="EnsemblPlants"/>
        </authorList>
    </citation>
    <scope>IDENTIFICATION</scope>
</reference>
<evidence type="ECO:0000256" key="3">
    <source>
        <dbReference type="ARBA" id="ARBA00022448"/>
    </source>
</evidence>
<keyword evidence="3 10" id="KW-0813">Transport</keyword>
<keyword evidence="7" id="KW-0496">Mitochondrion</keyword>
<evidence type="ECO:0000256" key="8">
    <source>
        <dbReference type="ARBA" id="ARBA00023136"/>
    </source>
</evidence>
<reference evidence="13" key="2">
    <citation type="journal article" date="2017" name="Nat. Plants">
        <title>The Aegilops tauschii genome reveals multiple impacts of transposons.</title>
        <authorList>
            <person name="Zhao G."/>
            <person name="Zou C."/>
            <person name="Li K."/>
            <person name="Wang K."/>
            <person name="Li T."/>
            <person name="Gao L."/>
            <person name="Zhang X."/>
            <person name="Wang H."/>
            <person name="Yang Z."/>
            <person name="Liu X."/>
            <person name="Jiang W."/>
            <person name="Mao L."/>
            <person name="Kong X."/>
            <person name="Jiao Y."/>
            <person name="Jia J."/>
        </authorList>
    </citation>
    <scope>NUCLEOTIDE SEQUENCE [LARGE SCALE GENOMIC DNA]</scope>
    <source>
        <strain evidence="13">cv. AL8/78</strain>
    </source>
</reference>
<evidence type="ECO:0000256" key="10">
    <source>
        <dbReference type="RuleBase" id="RU000488"/>
    </source>
</evidence>
<dbReference type="PROSITE" id="PS50920">
    <property type="entry name" value="SOLCAR"/>
    <property type="match status" value="3"/>
</dbReference>
<keyword evidence="4 9" id="KW-0812">Transmembrane</keyword>
<dbReference type="PANTHER" id="PTHR45788">
    <property type="entry name" value="SUCCINATE/FUMARATE MITOCHONDRIAL TRANSPORTER-RELATED"/>
    <property type="match status" value="1"/>
</dbReference>
<dbReference type="SUPFAM" id="SSF103506">
    <property type="entry name" value="Mitochondrial carrier"/>
    <property type="match status" value="1"/>
</dbReference>
<feature type="repeat" description="Solcar" evidence="9">
    <location>
        <begin position="69"/>
        <end position="154"/>
    </location>
</feature>
<feature type="repeat" description="Solcar" evidence="9">
    <location>
        <begin position="166"/>
        <end position="254"/>
    </location>
</feature>
<reference evidence="12" key="5">
    <citation type="journal article" date="2021" name="G3 (Bethesda)">
        <title>Aegilops tauschii genome assembly Aet v5.0 features greater sequence contiguity and improved annotation.</title>
        <authorList>
            <person name="Wang L."/>
            <person name="Zhu T."/>
            <person name="Rodriguez J.C."/>
            <person name="Deal K.R."/>
            <person name="Dubcovsky J."/>
            <person name="McGuire P.E."/>
            <person name="Lux T."/>
            <person name="Spannagl M."/>
            <person name="Mayer K.F.X."/>
            <person name="Baldrich P."/>
            <person name="Meyers B.C."/>
            <person name="Huo N."/>
            <person name="Gu Y.Q."/>
            <person name="Zhou H."/>
            <person name="Devos K.M."/>
            <person name="Bennetzen J.L."/>
            <person name="Unver T."/>
            <person name="Budak H."/>
            <person name="Gulick P.J."/>
            <person name="Galiba G."/>
            <person name="Kalapos B."/>
            <person name="Nelson D.R."/>
            <person name="Li P."/>
            <person name="You F.M."/>
            <person name="Luo M.C."/>
            <person name="Dvorak J."/>
        </authorList>
    </citation>
    <scope>NUCLEOTIDE SEQUENCE [LARGE SCALE GENOMIC DNA]</scope>
    <source>
        <strain evidence="12">cv. AL8/78</strain>
    </source>
</reference>
<evidence type="ECO:0000313" key="13">
    <source>
        <dbReference type="Proteomes" id="UP000015105"/>
    </source>
</evidence>
<organism evidence="12 13">
    <name type="scientific">Aegilops tauschii subsp. strangulata</name>
    <name type="common">Goatgrass</name>
    <dbReference type="NCBI Taxonomy" id="200361"/>
    <lineage>
        <taxon>Eukaryota</taxon>
        <taxon>Viridiplantae</taxon>
        <taxon>Streptophyta</taxon>
        <taxon>Embryophyta</taxon>
        <taxon>Tracheophyta</taxon>
        <taxon>Spermatophyta</taxon>
        <taxon>Magnoliopsida</taxon>
        <taxon>Liliopsida</taxon>
        <taxon>Poales</taxon>
        <taxon>Poaceae</taxon>
        <taxon>BOP clade</taxon>
        <taxon>Pooideae</taxon>
        <taxon>Triticodae</taxon>
        <taxon>Triticeae</taxon>
        <taxon>Triticinae</taxon>
        <taxon>Aegilops</taxon>
    </lineage>
</organism>
<reference evidence="13" key="1">
    <citation type="journal article" date="2014" name="Science">
        <title>Ancient hybridizations among the ancestral genomes of bread wheat.</title>
        <authorList>
            <consortium name="International Wheat Genome Sequencing Consortium,"/>
            <person name="Marcussen T."/>
            <person name="Sandve S.R."/>
            <person name="Heier L."/>
            <person name="Spannagl M."/>
            <person name="Pfeifer M."/>
            <person name="Jakobsen K.S."/>
            <person name="Wulff B.B."/>
            <person name="Steuernagel B."/>
            <person name="Mayer K.F."/>
            <person name="Olsen O.A."/>
        </authorList>
    </citation>
    <scope>NUCLEOTIDE SEQUENCE [LARGE SCALE GENOMIC DNA]</scope>
    <source>
        <strain evidence="13">cv. AL8/78</strain>
    </source>
</reference>
<proteinExistence type="inferred from homology"/>
<comment type="similarity">
    <text evidence="2 10">Belongs to the mitochondrial carrier (TC 2.A.29) family.</text>
</comment>
<evidence type="ECO:0000256" key="11">
    <source>
        <dbReference type="SAM" id="MobiDB-lite"/>
    </source>
</evidence>
<dbReference type="STRING" id="200361.A0A453IAN8"/>
<evidence type="ECO:0000256" key="4">
    <source>
        <dbReference type="ARBA" id="ARBA00022692"/>
    </source>
</evidence>
<dbReference type="GO" id="GO:0005469">
    <property type="term" value="F:succinate:fumarate antiporter activity"/>
    <property type="evidence" value="ECO:0007669"/>
    <property type="project" value="TreeGrafter"/>
</dbReference>
<evidence type="ECO:0000256" key="1">
    <source>
        <dbReference type="ARBA" id="ARBA00004225"/>
    </source>
</evidence>
<evidence type="ECO:0000256" key="2">
    <source>
        <dbReference type="ARBA" id="ARBA00006375"/>
    </source>
</evidence>
<feature type="repeat" description="Solcar" evidence="9">
    <location>
        <begin position="266"/>
        <end position="354"/>
    </location>
</feature>
<dbReference type="Gramene" id="AET4Gv20504100.2">
    <property type="protein sequence ID" value="AET4Gv20504100.2"/>
    <property type="gene ID" value="AET4Gv20504100"/>
</dbReference>
<dbReference type="InterPro" id="IPR018108">
    <property type="entry name" value="MCP_transmembrane"/>
</dbReference>
<dbReference type="PANTHER" id="PTHR45788:SF2">
    <property type="entry name" value="SUCCINATE_FUMARATE MITOCHONDRIAL TRANSPORTER"/>
    <property type="match status" value="1"/>
</dbReference>
<dbReference type="GO" id="GO:0015742">
    <property type="term" value="P:alpha-ketoglutarate transport"/>
    <property type="evidence" value="ECO:0007669"/>
    <property type="project" value="EnsemblPlants"/>
</dbReference>
<dbReference type="AlphaFoldDB" id="A0A453IAN8"/>
<comment type="subcellular location">
    <subcellularLocation>
        <location evidence="1">Mitochondrion membrane</location>
        <topology evidence="1">Multi-pass membrane protein</topology>
    </subcellularLocation>
</comment>
<keyword evidence="13" id="KW-1185">Reference proteome</keyword>
<sequence length="365" mass="39286">SFSDPRRKVGEKEQRRNNPRPSSPPRLPPVEARLSAHAASRMASPPPPPPPSPPPPADEPRSGGGRAPIPPYVKAAAGSLGGVMEACCLQPIDVVKTRLQLDRAGAYRGIAHCGTTVARAEGVPALWKGLTPFATHLTLKYALRLGSNAMLQSAFKDPVTGKVSAQGRLASGFGAGVLEALVIVTPFEVVKIRLQQQKGLSTDLLKYKGPIHCAKTIVREEGIFGLWSGASPTVMRNGTNQAAMFTAKNTIDILLWKKHEGDGKVLQPWQSMVSGFLAGTAGPICTGPFDVVKTRLMAQGRTGDIKYKGMFHAIRTIHAEEGLRALWKGLLPRLMRIPPGQAIMWTVADQVMGLYERTYLQSANV</sequence>
<evidence type="ECO:0000256" key="7">
    <source>
        <dbReference type="ARBA" id="ARBA00023128"/>
    </source>
</evidence>
<dbReference type="GO" id="GO:0031966">
    <property type="term" value="C:mitochondrial membrane"/>
    <property type="evidence" value="ECO:0007669"/>
    <property type="project" value="UniProtKB-SubCell"/>
</dbReference>
<evidence type="ECO:0000256" key="9">
    <source>
        <dbReference type="PROSITE-ProRule" id="PRU00282"/>
    </source>
</evidence>
<keyword evidence="8 9" id="KW-0472">Membrane</keyword>
<feature type="region of interest" description="Disordered" evidence="11">
    <location>
        <begin position="1"/>
        <end position="70"/>
    </location>
</feature>
<keyword evidence="6" id="KW-1133">Transmembrane helix</keyword>
<name>A0A453IAN8_AEGTS</name>
<reference evidence="12" key="3">
    <citation type="journal article" date="2017" name="Nature">
        <title>Genome sequence of the progenitor of the wheat D genome Aegilops tauschii.</title>
        <authorList>
            <person name="Luo M.C."/>
            <person name="Gu Y.Q."/>
            <person name="Puiu D."/>
            <person name="Wang H."/>
            <person name="Twardziok S.O."/>
            <person name="Deal K.R."/>
            <person name="Huo N."/>
            <person name="Zhu T."/>
            <person name="Wang L."/>
            <person name="Wang Y."/>
            <person name="McGuire P.E."/>
            <person name="Liu S."/>
            <person name="Long H."/>
            <person name="Ramasamy R.K."/>
            <person name="Rodriguez J.C."/>
            <person name="Van S.L."/>
            <person name="Yuan L."/>
            <person name="Wang Z."/>
            <person name="Xia Z."/>
            <person name="Xiao L."/>
            <person name="Anderson O.D."/>
            <person name="Ouyang S."/>
            <person name="Liang Y."/>
            <person name="Zimin A.V."/>
            <person name="Pertea G."/>
            <person name="Qi P."/>
            <person name="Bennetzen J.L."/>
            <person name="Dai X."/>
            <person name="Dawson M.W."/>
            <person name="Muller H.G."/>
            <person name="Kugler K."/>
            <person name="Rivarola-Duarte L."/>
            <person name="Spannagl M."/>
            <person name="Mayer K.F.X."/>
            <person name="Lu F.H."/>
            <person name="Bevan M.W."/>
            <person name="Leroy P."/>
            <person name="Li P."/>
            <person name="You F.M."/>
            <person name="Sun Q."/>
            <person name="Liu Z."/>
            <person name="Lyons E."/>
            <person name="Wicker T."/>
            <person name="Salzberg S.L."/>
            <person name="Devos K.M."/>
            <person name="Dvorak J."/>
        </authorList>
    </citation>
    <scope>NUCLEOTIDE SEQUENCE [LARGE SCALE GENOMIC DNA]</scope>
    <source>
        <strain evidence="12">cv. AL8/78</strain>
    </source>
</reference>
<keyword evidence="5" id="KW-0677">Repeat</keyword>
<accession>A0A453IAN8</accession>
<evidence type="ECO:0000256" key="6">
    <source>
        <dbReference type="ARBA" id="ARBA00022989"/>
    </source>
</evidence>
<dbReference type="InterPro" id="IPR023395">
    <property type="entry name" value="MCP_dom_sf"/>
</dbReference>
<dbReference type="Gene3D" id="1.50.40.10">
    <property type="entry name" value="Mitochondrial carrier domain"/>
    <property type="match status" value="1"/>
</dbReference>
<dbReference type="GO" id="GO:0015743">
    <property type="term" value="P:malate transport"/>
    <property type="evidence" value="ECO:0007669"/>
    <property type="project" value="EnsemblPlants"/>
</dbReference>
<feature type="compositionally biased region" description="Basic and acidic residues" evidence="11">
    <location>
        <begin position="1"/>
        <end position="16"/>
    </location>
</feature>
<dbReference type="EnsemblPlants" id="AET4Gv20504100.2">
    <property type="protein sequence ID" value="AET4Gv20504100.2"/>
    <property type="gene ID" value="AET4Gv20504100"/>
</dbReference>
<feature type="compositionally biased region" description="Pro residues" evidence="11">
    <location>
        <begin position="44"/>
        <end position="57"/>
    </location>
</feature>
<evidence type="ECO:0008006" key="14">
    <source>
        <dbReference type="Google" id="ProtNLM"/>
    </source>
</evidence>